<feature type="region of interest" description="Disordered" evidence="1">
    <location>
        <begin position="96"/>
        <end position="167"/>
    </location>
</feature>
<dbReference type="Proteomes" id="UP000054558">
    <property type="component" value="Unassembled WGS sequence"/>
</dbReference>
<keyword evidence="3" id="KW-1185">Reference proteome</keyword>
<sequence>MCGLCTELLGNDIHPSDGPINAPACGDLAYIESPTACEARCNAAAGCAGFVHVADVNCCFLKGKLEAQSANTACVTHLKTGLPGYVVAYGKEDRSCDPNANNPTANNPTTGNPTANNLTARNATAHNPTASNPTAHNPSANNPTADAVDPTAHQTTAGEHSAADEQRRFRRWGFKGWETTSLRRPALG</sequence>
<evidence type="ECO:0000256" key="1">
    <source>
        <dbReference type="SAM" id="MobiDB-lite"/>
    </source>
</evidence>
<organism evidence="2 3">
    <name type="scientific">Klebsormidium nitens</name>
    <name type="common">Green alga</name>
    <name type="synonym">Ulothrix nitens</name>
    <dbReference type="NCBI Taxonomy" id="105231"/>
    <lineage>
        <taxon>Eukaryota</taxon>
        <taxon>Viridiplantae</taxon>
        <taxon>Streptophyta</taxon>
        <taxon>Klebsormidiophyceae</taxon>
        <taxon>Klebsormidiales</taxon>
        <taxon>Klebsormidiaceae</taxon>
        <taxon>Klebsormidium</taxon>
    </lineage>
</organism>
<dbReference type="Gene3D" id="3.50.4.10">
    <property type="entry name" value="Hepatocyte Growth Factor"/>
    <property type="match status" value="1"/>
</dbReference>
<reference evidence="2 3" key="1">
    <citation type="journal article" date="2014" name="Nat. Commun.">
        <title>Klebsormidium flaccidum genome reveals primary factors for plant terrestrial adaptation.</title>
        <authorList>
            <person name="Hori K."/>
            <person name="Maruyama F."/>
            <person name="Fujisawa T."/>
            <person name="Togashi T."/>
            <person name="Yamamoto N."/>
            <person name="Seo M."/>
            <person name="Sato S."/>
            <person name="Yamada T."/>
            <person name="Mori H."/>
            <person name="Tajima N."/>
            <person name="Moriyama T."/>
            <person name="Ikeuchi M."/>
            <person name="Watanabe M."/>
            <person name="Wada H."/>
            <person name="Kobayashi K."/>
            <person name="Saito M."/>
            <person name="Masuda T."/>
            <person name="Sasaki-Sekimoto Y."/>
            <person name="Mashiguchi K."/>
            <person name="Awai K."/>
            <person name="Shimojima M."/>
            <person name="Masuda S."/>
            <person name="Iwai M."/>
            <person name="Nobusawa T."/>
            <person name="Narise T."/>
            <person name="Kondo S."/>
            <person name="Saito H."/>
            <person name="Sato R."/>
            <person name="Murakawa M."/>
            <person name="Ihara Y."/>
            <person name="Oshima-Yamada Y."/>
            <person name="Ohtaka K."/>
            <person name="Satoh M."/>
            <person name="Sonobe K."/>
            <person name="Ishii M."/>
            <person name="Ohtani R."/>
            <person name="Kanamori-Sato M."/>
            <person name="Honoki R."/>
            <person name="Miyazaki D."/>
            <person name="Mochizuki H."/>
            <person name="Umetsu J."/>
            <person name="Higashi K."/>
            <person name="Shibata D."/>
            <person name="Kamiya Y."/>
            <person name="Sato N."/>
            <person name="Nakamura Y."/>
            <person name="Tabata S."/>
            <person name="Ida S."/>
            <person name="Kurokawa K."/>
            <person name="Ohta H."/>
        </authorList>
    </citation>
    <scope>NUCLEOTIDE SEQUENCE [LARGE SCALE GENOMIC DNA]</scope>
    <source>
        <strain evidence="2 3">NIES-2285</strain>
    </source>
</reference>
<accession>A0A1Y1ILU2</accession>
<proteinExistence type="predicted"/>
<dbReference type="AlphaFoldDB" id="A0A1Y1ILU2"/>
<gene>
    <name evidence="2" type="ORF">KFL_007300075</name>
</gene>
<feature type="compositionally biased region" description="Polar residues" evidence="1">
    <location>
        <begin position="128"/>
        <end position="144"/>
    </location>
</feature>
<evidence type="ECO:0000313" key="2">
    <source>
        <dbReference type="EMBL" id="GAQ91122.1"/>
    </source>
</evidence>
<feature type="compositionally biased region" description="Low complexity" evidence="1">
    <location>
        <begin position="98"/>
        <end position="127"/>
    </location>
</feature>
<name>A0A1Y1ILU2_KLENI</name>
<protein>
    <submittedName>
        <fullName evidence="2">Uncharacterized protein</fullName>
    </submittedName>
</protein>
<dbReference type="EMBL" id="DF237679">
    <property type="protein sequence ID" value="GAQ91122.1"/>
    <property type="molecule type" value="Genomic_DNA"/>
</dbReference>
<evidence type="ECO:0000313" key="3">
    <source>
        <dbReference type="Proteomes" id="UP000054558"/>
    </source>
</evidence>